<dbReference type="AlphaFoldDB" id="A0A183UBE7"/>
<reference evidence="3 4" key="2">
    <citation type="submission" date="2018-11" db="EMBL/GenBank/DDBJ databases">
        <authorList>
            <consortium name="Pathogen Informatics"/>
        </authorList>
    </citation>
    <scope>NUCLEOTIDE SEQUENCE [LARGE SCALE GENOMIC DNA]</scope>
</reference>
<name>A0A183UBE7_TOXCA</name>
<evidence type="ECO:0000313" key="3">
    <source>
        <dbReference type="EMBL" id="VDM37055.1"/>
    </source>
</evidence>
<protein>
    <submittedName>
        <fullName evidence="5">Chromosome partition protein Smc</fullName>
    </submittedName>
</protein>
<gene>
    <name evidence="3" type="ORF">TCNE_LOCUS5817</name>
</gene>
<proteinExistence type="predicted"/>
<keyword evidence="4" id="KW-1185">Reference proteome</keyword>
<dbReference type="EMBL" id="UYWY01019396">
    <property type="protein sequence ID" value="VDM37055.1"/>
    <property type="molecule type" value="Genomic_DNA"/>
</dbReference>
<evidence type="ECO:0000256" key="1">
    <source>
        <dbReference type="SAM" id="Coils"/>
    </source>
</evidence>
<feature type="region of interest" description="Disordered" evidence="2">
    <location>
        <begin position="1"/>
        <end position="22"/>
    </location>
</feature>
<evidence type="ECO:0000256" key="2">
    <source>
        <dbReference type="SAM" id="MobiDB-lite"/>
    </source>
</evidence>
<sequence>MAILNNSLEEAKTKMNSADKKEREVRNALNNINTQVGKVFGIEKAGGNLKTNVKILKGISARINQQLSSLEKEKTIQDAYVTRIKRDVEASEKELLNLQNAFAELKKEQIQRKSNYEELAEKLKAFEDGSFSVEDRWQTLMKEEKTKQFSLMAGNHTNEGELTRKANELSKIDAALAARLKIRRMKEQELEQFEKALNETKSDIVKRKEEIALLEEGVIRAELQLSKFISLEHRIS</sequence>
<accession>A0A183UBE7</accession>
<dbReference type="Proteomes" id="UP000050794">
    <property type="component" value="Unassembled WGS sequence"/>
</dbReference>
<feature type="coiled-coil region" evidence="1">
    <location>
        <begin position="183"/>
        <end position="210"/>
    </location>
</feature>
<reference evidence="5" key="1">
    <citation type="submission" date="2016-06" db="UniProtKB">
        <authorList>
            <consortium name="WormBaseParasite"/>
        </authorList>
    </citation>
    <scope>IDENTIFICATION</scope>
</reference>
<feature type="compositionally biased region" description="Basic and acidic residues" evidence="2">
    <location>
        <begin position="9"/>
        <end position="22"/>
    </location>
</feature>
<dbReference type="WBParaSite" id="TCNE_0000581701-mRNA-1">
    <property type="protein sequence ID" value="TCNE_0000581701-mRNA-1"/>
    <property type="gene ID" value="TCNE_0000581701"/>
</dbReference>
<evidence type="ECO:0000313" key="4">
    <source>
        <dbReference type="Proteomes" id="UP000050794"/>
    </source>
</evidence>
<keyword evidence="1" id="KW-0175">Coiled coil</keyword>
<evidence type="ECO:0000313" key="5">
    <source>
        <dbReference type="WBParaSite" id="TCNE_0000581701-mRNA-1"/>
    </source>
</evidence>
<feature type="coiled-coil region" evidence="1">
    <location>
        <begin position="81"/>
        <end position="113"/>
    </location>
</feature>
<organism evidence="4 5">
    <name type="scientific">Toxocara canis</name>
    <name type="common">Canine roundworm</name>
    <dbReference type="NCBI Taxonomy" id="6265"/>
    <lineage>
        <taxon>Eukaryota</taxon>
        <taxon>Metazoa</taxon>
        <taxon>Ecdysozoa</taxon>
        <taxon>Nematoda</taxon>
        <taxon>Chromadorea</taxon>
        <taxon>Rhabditida</taxon>
        <taxon>Spirurina</taxon>
        <taxon>Ascaridomorpha</taxon>
        <taxon>Ascaridoidea</taxon>
        <taxon>Toxocaridae</taxon>
        <taxon>Toxocara</taxon>
    </lineage>
</organism>